<feature type="region of interest" description="Disordered" evidence="1">
    <location>
        <begin position="386"/>
        <end position="463"/>
    </location>
</feature>
<feature type="compositionally biased region" description="Acidic residues" evidence="1">
    <location>
        <begin position="400"/>
        <end position="410"/>
    </location>
</feature>
<accession>A0A167M4U0</accession>
<feature type="compositionally biased region" description="Low complexity" evidence="1">
    <location>
        <begin position="936"/>
        <end position="954"/>
    </location>
</feature>
<organism evidence="3 4">
    <name type="scientific">Calocera viscosa (strain TUFC12733)</name>
    <dbReference type="NCBI Taxonomy" id="1330018"/>
    <lineage>
        <taxon>Eukaryota</taxon>
        <taxon>Fungi</taxon>
        <taxon>Dikarya</taxon>
        <taxon>Basidiomycota</taxon>
        <taxon>Agaricomycotina</taxon>
        <taxon>Dacrymycetes</taxon>
        <taxon>Dacrymycetales</taxon>
        <taxon>Dacrymycetaceae</taxon>
        <taxon>Calocera</taxon>
    </lineage>
</organism>
<feature type="compositionally biased region" description="Low complexity" evidence="1">
    <location>
        <begin position="650"/>
        <end position="661"/>
    </location>
</feature>
<feature type="compositionally biased region" description="Basic and acidic residues" evidence="1">
    <location>
        <begin position="616"/>
        <end position="649"/>
    </location>
</feature>
<feature type="compositionally biased region" description="Basic and acidic residues" evidence="1">
    <location>
        <begin position="720"/>
        <end position="733"/>
    </location>
</feature>
<feature type="compositionally biased region" description="Basic and acidic residues" evidence="1">
    <location>
        <begin position="591"/>
        <end position="609"/>
    </location>
</feature>
<feature type="compositionally biased region" description="Low complexity" evidence="1">
    <location>
        <begin position="734"/>
        <end position="751"/>
    </location>
</feature>
<feature type="compositionally biased region" description="Pro residues" evidence="1">
    <location>
        <begin position="800"/>
        <end position="811"/>
    </location>
</feature>
<dbReference type="PROSITE" id="PS50010">
    <property type="entry name" value="DH_2"/>
    <property type="match status" value="1"/>
</dbReference>
<reference evidence="3 4" key="1">
    <citation type="journal article" date="2016" name="Mol. Biol. Evol.">
        <title>Comparative Genomics of Early-Diverging Mushroom-Forming Fungi Provides Insights into the Origins of Lignocellulose Decay Capabilities.</title>
        <authorList>
            <person name="Nagy L.G."/>
            <person name="Riley R."/>
            <person name="Tritt A."/>
            <person name="Adam C."/>
            <person name="Daum C."/>
            <person name="Floudas D."/>
            <person name="Sun H."/>
            <person name="Yadav J.S."/>
            <person name="Pangilinan J."/>
            <person name="Larsson K.H."/>
            <person name="Matsuura K."/>
            <person name="Barry K."/>
            <person name="Labutti K."/>
            <person name="Kuo R."/>
            <person name="Ohm R.A."/>
            <person name="Bhattacharya S.S."/>
            <person name="Shirouzu T."/>
            <person name="Yoshinaga Y."/>
            <person name="Martin F.M."/>
            <person name="Grigoriev I.V."/>
            <person name="Hibbett D.S."/>
        </authorList>
    </citation>
    <scope>NUCLEOTIDE SEQUENCE [LARGE SCALE GENOMIC DNA]</scope>
    <source>
        <strain evidence="3 4">TUFC12733</strain>
    </source>
</reference>
<feature type="compositionally biased region" description="Basic and acidic residues" evidence="1">
    <location>
        <begin position="25"/>
        <end position="38"/>
    </location>
</feature>
<feature type="region of interest" description="Disordered" evidence="1">
    <location>
        <begin position="792"/>
        <end position="1081"/>
    </location>
</feature>
<dbReference type="InterPro" id="IPR035899">
    <property type="entry name" value="DBL_dom_sf"/>
</dbReference>
<feature type="compositionally biased region" description="Pro residues" evidence="1">
    <location>
        <begin position="420"/>
        <end position="430"/>
    </location>
</feature>
<feature type="compositionally biased region" description="Pro residues" evidence="1">
    <location>
        <begin position="823"/>
        <end position="833"/>
    </location>
</feature>
<evidence type="ECO:0000313" key="4">
    <source>
        <dbReference type="Proteomes" id="UP000076738"/>
    </source>
</evidence>
<proteinExistence type="predicted"/>
<feature type="region of interest" description="Disordered" evidence="1">
    <location>
        <begin position="1101"/>
        <end position="1140"/>
    </location>
</feature>
<feature type="compositionally biased region" description="Pro residues" evidence="1">
    <location>
        <begin position="1041"/>
        <end position="1060"/>
    </location>
</feature>
<feature type="compositionally biased region" description="Basic residues" evidence="1">
    <location>
        <begin position="1003"/>
        <end position="1012"/>
    </location>
</feature>
<feature type="region of interest" description="Disordered" evidence="1">
    <location>
        <begin position="537"/>
        <end position="774"/>
    </location>
</feature>
<dbReference type="STRING" id="1330018.A0A167M4U0"/>
<keyword evidence="4" id="KW-1185">Reference proteome</keyword>
<feature type="compositionally biased region" description="Basic and acidic residues" evidence="1">
    <location>
        <begin position="900"/>
        <end position="912"/>
    </location>
</feature>
<sequence length="1449" mass="152570">MSPLAPADPEGGRTMPPLPCLLPAPEDRDALPHEEDVNTVHARQGSPTADQRPRSSPPQRPPLDRLSSSSASSGPPSSSSHAPSSQTSNSQQTHSNSASSRFLTTPDSTPNLNLPKGASGSQRRPGPRPAQSTPGGEFDPLTLLPPTSHSFASTSTSSSTSPPAPAPAVGLPTSVSLPFLASPRRRLKKPSPPSAWSPHLPTSQSTPSSANSSTTALSLSLHSLSVPSRSHSHSRPPALPPNTAGPTQGHGLNRSPSFGKSVVKLVRSLSWKSMKRSPSGRDLTSEMTDHGPVPVPPLPTSSSTPNTSTTATSSIPASATPTGADLTRRGSISSLSSSSHAPGWGWESRLSSQRARPPAPRGAPPGIEESYARLVGDAVAVVPMQAVAGPSTVRGIGMGEDAEEEEEEDALYMRTRASHSPPPAYTPSPRTPTQHPSHHSPHTPTHAPTPPDTSPTRSLAHRLSRPNLQSLPFTFAANTRMPEVLAPGGMAALTGQAQRRRSVRGLVMREQGGGGGGRRRAGSGVGVAAGDVVGVGYGENTAGGSRSVRRKTLGSVESAKGKAPALQEGVRGQGRGHTRSKSASLDSNAGEWRDGRAVEEGSREWTEGRKRSRSRSLVERDGAALARVRDGSIRGHGEGTGEGSGRDLPRGAAAGPGPGSRFSQLVQGGAIPGSPSWAEELRERGGERQVAAEKKSEETLRRRAQGHARKGSAPPGLEGMRVDADLARDREGSVRTARSVRSAGSGSGSSLRTERQRANTVGELPTNGQETQAAPRSLAQVLSPLPLLVSASTNTERPLPELPLPLPPPTSPRKSRFTIPGLTPFPPQAPMTPVPEVVTPGSTSPLKRASLSSKSLPDALRRAFSFRSATPVPGAEEREREREREVPPVPPLPAGSWKGQKRESKEVKEKEGIGALPAKALRRRSSSIHVKKKSDATAAAAAAAAAAATVAAAASGSSGMQGEPRLRRASTMFPSPTLGIPRLASPPPPVPDLPPALTSPIKSAKKLFRRPRTFSNPKTPSSAASSVLSPISASSLSNGHPRPPLPIHSHTIPPPVPSLPLPSHLVPKPLPKDPPTAKSSIVGGRVDLHALAFTGFAARPSTDHGHSYSSPSSSYSASPPPSPSLDEHGEDAPRRRPRMIRGTSDLRRWTLADFPDDVSFLRAIGQKAKSDIGHMSEEAVADGEATVEGYVDEEDWWVYKEPGEGDAGRALLCVREIVRTEESYRRRLEAMYASAQPLPQAFLSHLPALILASSRLSRRLADDPSAWGAATALLGCEDEMERALVSWSAVVGDVIWGVSRSKKSKKGWSEDVREVAVMPTQRVPRYVLMYRELLHFTPPSSPSRPLVERALEGALRIAARCDAAQRHVDSALPPSATSTQGPSVSFMNLPPLSTTSNGSDVYTQSSPVSPMLGQGIFTNMPAISVPSSKKKIRPKSMGPSARPFTLLTA</sequence>
<feature type="compositionally biased region" description="Low complexity" evidence="1">
    <location>
        <begin position="64"/>
        <end position="100"/>
    </location>
</feature>
<evidence type="ECO:0000259" key="2">
    <source>
        <dbReference type="PROSITE" id="PS50010"/>
    </source>
</evidence>
<feature type="compositionally biased region" description="Low complexity" evidence="1">
    <location>
        <begin position="1020"/>
        <end position="1037"/>
    </location>
</feature>
<dbReference type="OrthoDB" id="660555at2759"/>
<gene>
    <name evidence="3" type="ORF">CALVIDRAFT_113392</name>
</gene>
<feature type="region of interest" description="Disordered" evidence="1">
    <location>
        <begin position="495"/>
        <end position="524"/>
    </location>
</feature>
<feature type="region of interest" description="Disordered" evidence="1">
    <location>
        <begin position="1427"/>
        <end position="1449"/>
    </location>
</feature>
<feature type="domain" description="DH" evidence="2">
    <location>
        <begin position="1311"/>
        <end position="1364"/>
    </location>
</feature>
<feature type="compositionally biased region" description="Low complexity" evidence="1">
    <location>
        <begin position="201"/>
        <end position="229"/>
    </location>
</feature>
<feature type="compositionally biased region" description="Low complexity" evidence="1">
    <location>
        <begin position="1107"/>
        <end position="1117"/>
    </location>
</feature>
<feature type="compositionally biased region" description="Basic residues" evidence="1">
    <location>
        <begin position="920"/>
        <end position="932"/>
    </location>
</feature>
<feature type="compositionally biased region" description="Polar residues" evidence="1">
    <location>
        <begin position="840"/>
        <end position="855"/>
    </location>
</feature>
<feature type="compositionally biased region" description="Polar residues" evidence="1">
    <location>
        <begin position="101"/>
        <end position="112"/>
    </location>
</feature>
<name>A0A167M4U0_CALVF</name>
<feature type="compositionally biased region" description="Low complexity" evidence="1">
    <location>
        <begin position="300"/>
        <end position="322"/>
    </location>
</feature>
<feature type="compositionally biased region" description="Pro residues" evidence="1">
    <location>
        <begin position="984"/>
        <end position="994"/>
    </location>
</feature>
<feature type="compositionally biased region" description="Basic and acidic residues" evidence="1">
    <location>
        <begin position="1125"/>
        <end position="1134"/>
    </location>
</feature>
<feature type="compositionally biased region" description="Basic and acidic residues" evidence="1">
    <location>
        <begin position="875"/>
        <end position="886"/>
    </location>
</feature>
<protein>
    <recommendedName>
        <fullName evidence="2">DH domain-containing protein</fullName>
    </recommendedName>
</protein>
<dbReference type="EMBL" id="KV417284">
    <property type="protein sequence ID" value="KZO96335.1"/>
    <property type="molecule type" value="Genomic_DNA"/>
</dbReference>
<feature type="compositionally biased region" description="Basic and acidic residues" evidence="1">
    <location>
        <begin position="679"/>
        <end position="701"/>
    </location>
</feature>
<evidence type="ECO:0000256" key="1">
    <source>
        <dbReference type="SAM" id="MobiDB-lite"/>
    </source>
</evidence>
<feature type="compositionally biased region" description="Low complexity" evidence="1">
    <location>
        <begin position="145"/>
        <end position="161"/>
    </location>
</feature>
<dbReference type="SUPFAM" id="SSF48065">
    <property type="entry name" value="DBL homology domain (DH-domain)"/>
    <property type="match status" value="1"/>
</dbReference>
<dbReference type="Pfam" id="PF00621">
    <property type="entry name" value="RhoGEF"/>
    <property type="match status" value="1"/>
</dbReference>
<dbReference type="Proteomes" id="UP000076738">
    <property type="component" value="Unassembled WGS sequence"/>
</dbReference>
<dbReference type="InterPro" id="IPR000219">
    <property type="entry name" value="DH_dom"/>
</dbReference>
<feature type="region of interest" description="Disordered" evidence="1">
    <location>
        <begin position="1"/>
        <end position="368"/>
    </location>
</feature>
<evidence type="ECO:0000313" key="3">
    <source>
        <dbReference type="EMBL" id="KZO96335.1"/>
    </source>
</evidence>
<dbReference type="GO" id="GO:0005085">
    <property type="term" value="F:guanyl-nucleotide exchange factor activity"/>
    <property type="evidence" value="ECO:0007669"/>
    <property type="project" value="InterPro"/>
</dbReference>
<dbReference type="Gene3D" id="1.20.900.10">
    <property type="entry name" value="Dbl homology (DH) domain"/>
    <property type="match status" value="1"/>
</dbReference>